<protein>
    <submittedName>
        <fullName evidence="3">TSA: Wollemia nobilis Ref_Wollemi_Transcript_6330_1326 transcribed RNA sequence</fullName>
    </submittedName>
</protein>
<dbReference type="AlphaFoldDB" id="A0A0C9QVD1"/>
<dbReference type="PANTHER" id="PTHR13245:SF14">
    <property type="entry name" value="RRP15-LIKE PROTEIN"/>
    <property type="match status" value="1"/>
</dbReference>
<dbReference type="InterPro" id="IPR012459">
    <property type="entry name" value="Rrp15"/>
</dbReference>
<feature type="compositionally biased region" description="Acidic residues" evidence="2">
    <location>
        <begin position="83"/>
        <end position="94"/>
    </location>
</feature>
<feature type="region of interest" description="Disordered" evidence="2">
    <location>
        <begin position="1"/>
        <end position="152"/>
    </location>
</feature>
<dbReference type="GO" id="GO:0000470">
    <property type="term" value="P:maturation of LSU-rRNA"/>
    <property type="evidence" value="ECO:0007669"/>
    <property type="project" value="TreeGrafter"/>
</dbReference>
<feature type="compositionally biased region" description="Polar residues" evidence="2">
    <location>
        <begin position="1"/>
        <end position="12"/>
    </location>
</feature>
<dbReference type="GO" id="GO:0030687">
    <property type="term" value="C:preribosome, large subunit precursor"/>
    <property type="evidence" value="ECO:0007669"/>
    <property type="project" value="TreeGrafter"/>
</dbReference>
<dbReference type="GO" id="GO:0000460">
    <property type="term" value="P:maturation of 5.8S rRNA"/>
    <property type="evidence" value="ECO:0007669"/>
    <property type="project" value="TreeGrafter"/>
</dbReference>
<comment type="similarity">
    <text evidence="1">Belongs to the RRP15 family.</text>
</comment>
<proteinExistence type="inferred from homology"/>
<evidence type="ECO:0000256" key="1">
    <source>
        <dbReference type="ARBA" id="ARBA00007462"/>
    </source>
</evidence>
<accession>A0A0C9QVD1</accession>
<name>A0A0C9QVD1_9CONI</name>
<reference evidence="3" key="1">
    <citation type="submission" date="2015-02" db="EMBL/GenBank/DDBJ databases">
        <title>A transcriptome of Wollemia nobilis - a relic of Gondwana.</title>
        <authorList>
            <person name="Chia J.Y."/>
            <person name="Leong Y.S."/>
            <person name="Abdul Karim S."/>
            <person name="Wan Azmi N."/>
            <person name="Hercus R."/>
            <person name="Croft L."/>
        </authorList>
    </citation>
    <scope>NUCLEOTIDE SEQUENCE</scope>
    <source>
        <strain evidence="3">MaeBrown</strain>
        <tissue evidence="3">Leaf</tissue>
    </source>
</reference>
<dbReference type="EMBL" id="GCHU01006289">
    <property type="protein sequence ID" value="JAG88655.1"/>
    <property type="molecule type" value="Transcribed_RNA"/>
</dbReference>
<feature type="compositionally biased region" description="Low complexity" evidence="2">
    <location>
        <begin position="72"/>
        <end position="82"/>
    </location>
</feature>
<evidence type="ECO:0000313" key="3">
    <source>
        <dbReference type="EMBL" id="JAG88655.1"/>
    </source>
</evidence>
<dbReference type="Pfam" id="PF07890">
    <property type="entry name" value="Rrp15p"/>
    <property type="match status" value="1"/>
</dbReference>
<feature type="compositionally biased region" description="Acidic residues" evidence="2">
    <location>
        <begin position="114"/>
        <end position="137"/>
    </location>
</feature>
<evidence type="ECO:0000256" key="2">
    <source>
        <dbReference type="SAM" id="MobiDB-lite"/>
    </source>
</evidence>
<feature type="region of interest" description="Disordered" evidence="2">
    <location>
        <begin position="332"/>
        <end position="355"/>
    </location>
</feature>
<sequence>MTVQVAVSTAQKRNAEYEAAQKHKKKTKTTGLAETPNPKPKTIFDSSEEEEEEKQENRHESSEEGEDEDDIAGSSEGEGYSFGEEEEDEASGSSDEEKEREEENGASANKNGKDDEEGEEEEEGYAGSSEEEGDEENGSGSDGGEKPGIRFADGSNAFRAAFTRIMEKKVPDDGLGPVLSAHKKLIAKKLDEEAIKLKVRSEAKKEKRLMREKGHLKLESFLDAKEKSLVRLATKGVVKLFNAVSKAQSVQNSFDVSNSKGAKAATKESKAAFLSELRGVSRSVKPAQFGPIKTQSSTIGEAKSEVKEPGWAALRDDFMLTSSKFKDWDKTPDAAAEDVLQEMPVGDSDNSSDVD</sequence>
<organism evidence="3">
    <name type="scientific">Wollemia nobilis</name>
    <dbReference type="NCBI Taxonomy" id="56998"/>
    <lineage>
        <taxon>Eukaryota</taxon>
        <taxon>Viridiplantae</taxon>
        <taxon>Streptophyta</taxon>
        <taxon>Embryophyta</taxon>
        <taxon>Tracheophyta</taxon>
        <taxon>Spermatophyta</taxon>
        <taxon>Pinopsida</taxon>
        <taxon>Pinidae</taxon>
        <taxon>Conifers II</taxon>
        <taxon>Araucariales</taxon>
        <taxon>Araucariaceae</taxon>
        <taxon>Wollemia</taxon>
    </lineage>
</organism>
<dbReference type="PANTHER" id="PTHR13245">
    <property type="entry name" value="RRP15-LIKE PROTEIN"/>
    <property type="match status" value="1"/>
</dbReference>